<evidence type="ECO:0008006" key="5">
    <source>
        <dbReference type="Google" id="ProtNLM"/>
    </source>
</evidence>
<evidence type="ECO:0000256" key="1">
    <source>
        <dbReference type="ARBA" id="ARBA00022801"/>
    </source>
</evidence>
<feature type="compositionally biased region" description="Low complexity" evidence="2">
    <location>
        <begin position="763"/>
        <end position="782"/>
    </location>
</feature>
<dbReference type="AlphaFoldDB" id="A0A4P9WN34"/>
<keyword evidence="4" id="KW-1185">Reference proteome</keyword>
<dbReference type="GO" id="GO:0016787">
    <property type="term" value="F:hydrolase activity"/>
    <property type="evidence" value="ECO:0007669"/>
    <property type="project" value="UniProtKB-KW"/>
</dbReference>
<dbReference type="PANTHER" id="PTHR35372:SF2">
    <property type="entry name" value="SF3 HELICASE DOMAIN-CONTAINING PROTEIN"/>
    <property type="match status" value="1"/>
</dbReference>
<dbReference type="InterPro" id="IPR027417">
    <property type="entry name" value="P-loop_NTPase"/>
</dbReference>
<evidence type="ECO:0000313" key="4">
    <source>
        <dbReference type="Proteomes" id="UP000269721"/>
    </source>
</evidence>
<proteinExistence type="predicted"/>
<protein>
    <recommendedName>
        <fullName evidence="5">SF3 helicase domain-containing protein</fullName>
    </recommendedName>
</protein>
<gene>
    <name evidence="3" type="ORF">BDK51DRAFT_34389</name>
</gene>
<accession>A0A4P9WN34</accession>
<keyword evidence="1" id="KW-0378">Hydrolase</keyword>
<dbReference type="OrthoDB" id="2160677at2759"/>
<name>A0A4P9WN34_9FUNG</name>
<organism evidence="3 4">
    <name type="scientific">Blyttiomyces helicus</name>
    <dbReference type="NCBI Taxonomy" id="388810"/>
    <lineage>
        <taxon>Eukaryota</taxon>
        <taxon>Fungi</taxon>
        <taxon>Fungi incertae sedis</taxon>
        <taxon>Chytridiomycota</taxon>
        <taxon>Chytridiomycota incertae sedis</taxon>
        <taxon>Chytridiomycetes</taxon>
        <taxon>Chytridiomycetes incertae sedis</taxon>
        <taxon>Blyttiomyces</taxon>
    </lineage>
</organism>
<evidence type="ECO:0000256" key="2">
    <source>
        <dbReference type="SAM" id="MobiDB-lite"/>
    </source>
</evidence>
<dbReference type="InterPro" id="IPR051620">
    <property type="entry name" value="ORF904-like_C"/>
</dbReference>
<evidence type="ECO:0000313" key="3">
    <source>
        <dbReference type="EMBL" id="RKO93912.1"/>
    </source>
</evidence>
<feature type="compositionally biased region" description="Polar residues" evidence="2">
    <location>
        <begin position="783"/>
        <end position="796"/>
    </location>
</feature>
<dbReference type="PANTHER" id="PTHR35372">
    <property type="entry name" value="ATP BINDING PROTEIN-RELATED"/>
    <property type="match status" value="1"/>
</dbReference>
<feature type="region of interest" description="Disordered" evidence="2">
    <location>
        <begin position="706"/>
        <end position="796"/>
    </location>
</feature>
<dbReference type="Proteomes" id="UP000269721">
    <property type="component" value="Unassembled WGS sequence"/>
</dbReference>
<sequence>MRTILAVFPPGGWDPKAVDDLVEAIHGIYKAERHHISNAVYEVDGKPDWRIVVFPYMDARLDSIVKSLVDKPDAKCTFSVYKGEPNATFRHVMSTRHRDDHATYFYMKNMEELTTLQEMKAYAEEHRMIFQLNPAMKLLGDWSHGEIGQHFLLYEHIVRHMVRNVGIDDLRGKFGCRLAHLMRHWSITPDCLQDLASNKVGVLLSLKKVDFVEGNAVELECEYNKILSRASSYLADPLSMITFKLRCMAPLIRVNGELSVANIATATHGWTKKEGSTFTSLIRVNFINILSHIRRKLQATDRLSDSIHFIVSSFSDGGKAIPLLVDTLRDYFLDITFHKKLDISPIIRFTDGVYDLTIGATDPDCAFRDGQPEDYCSKTSEVSYLCGKMSQEEIEKRESEGDVFFGQLFAMPQVRIHALRYLASLFEPGNRDKLFVILYGASNDGKTLLCNILDKVLGEYSVRPPVSQIMGSRTASSNATPDWLDMENARAVMYLEPDESGKFNKGVAKHMSGGEGHTKVQGLYQGLRKIRINVKPMVAANLSFNVGIVDAALMWRLCVIPFYSTFVKPQEWELKMQSRNERENIEKPVFTRDATLMDRYPDLCTSIACLLLRVYYVQYKSTDVADTADGISAGGLIMPPEIKKATDSFVMKGDPITRFIFTQTITLPIDAREEESVAFDTMYEEFKVWYAMNFPKEKVMNSKEFKDNLNNKDKSRKHSVGGAGESRLVQAEAERSTQHISIQQSWRPAGEVRPKARSSKQWDPSVQSPDPSVQSPDPSVQSLDPSVQSPADQEQT</sequence>
<dbReference type="EMBL" id="KZ994074">
    <property type="protein sequence ID" value="RKO93912.1"/>
    <property type="molecule type" value="Genomic_DNA"/>
</dbReference>
<reference evidence="4" key="1">
    <citation type="journal article" date="2018" name="Nat. Microbiol.">
        <title>Leveraging single-cell genomics to expand the fungal tree of life.</title>
        <authorList>
            <person name="Ahrendt S.R."/>
            <person name="Quandt C.A."/>
            <person name="Ciobanu D."/>
            <person name="Clum A."/>
            <person name="Salamov A."/>
            <person name="Andreopoulos B."/>
            <person name="Cheng J.F."/>
            <person name="Woyke T."/>
            <person name="Pelin A."/>
            <person name="Henrissat B."/>
            <person name="Reynolds N.K."/>
            <person name="Benny G.L."/>
            <person name="Smith M.E."/>
            <person name="James T.Y."/>
            <person name="Grigoriev I.V."/>
        </authorList>
    </citation>
    <scope>NUCLEOTIDE SEQUENCE [LARGE SCALE GENOMIC DNA]</scope>
</reference>
<dbReference type="Gene3D" id="3.40.50.300">
    <property type="entry name" value="P-loop containing nucleotide triphosphate hydrolases"/>
    <property type="match status" value="1"/>
</dbReference>